<evidence type="ECO:0000256" key="10">
    <source>
        <dbReference type="ARBA" id="ARBA00022840"/>
    </source>
</evidence>
<gene>
    <name evidence="14" type="ORF">CHLNCDRAFT_144680</name>
</gene>
<evidence type="ECO:0000313" key="15">
    <source>
        <dbReference type="Proteomes" id="UP000008141"/>
    </source>
</evidence>
<dbReference type="InterPro" id="IPR001245">
    <property type="entry name" value="Ser-Thr/Tyr_kinase_cat_dom"/>
</dbReference>
<feature type="binding site" evidence="11">
    <location>
        <position position="573"/>
    </location>
    <ligand>
        <name>ATP</name>
        <dbReference type="ChEBI" id="CHEBI:30616"/>
    </ligand>
</feature>
<accession>E1ZCS7</accession>
<evidence type="ECO:0000256" key="4">
    <source>
        <dbReference type="ARBA" id="ARBA00022527"/>
    </source>
</evidence>
<evidence type="ECO:0000256" key="8">
    <source>
        <dbReference type="ARBA" id="ARBA00022741"/>
    </source>
</evidence>
<dbReference type="STRING" id="554065.E1ZCS7"/>
<dbReference type="EMBL" id="GL433842">
    <property type="protein sequence ID" value="EFN56293.1"/>
    <property type="molecule type" value="Genomic_DNA"/>
</dbReference>
<dbReference type="KEGG" id="cvr:CHLNCDRAFT_144680"/>
<dbReference type="AlphaFoldDB" id="E1ZCS7"/>
<feature type="chain" id="PRO_5003156333" description="Protein kinase domain-containing protein" evidence="12">
    <location>
        <begin position="23"/>
        <end position="842"/>
    </location>
</feature>
<keyword evidence="7" id="KW-0677">Repeat</keyword>
<dbReference type="PANTHER" id="PTHR48056:SF81">
    <property type="entry name" value="RECEPTOR PROTEIN-TYROSINE KINASE CEPR1"/>
    <property type="match status" value="1"/>
</dbReference>
<evidence type="ECO:0000256" key="3">
    <source>
        <dbReference type="ARBA" id="ARBA00008684"/>
    </source>
</evidence>
<evidence type="ECO:0000256" key="1">
    <source>
        <dbReference type="ARBA" id="ARBA00004370"/>
    </source>
</evidence>
<dbReference type="Gene3D" id="3.80.10.10">
    <property type="entry name" value="Ribonuclease Inhibitor"/>
    <property type="match status" value="2"/>
</dbReference>
<evidence type="ECO:0000256" key="12">
    <source>
        <dbReference type="SAM" id="SignalP"/>
    </source>
</evidence>
<dbReference type="SUPFAM" id="SSF56112">
    <property type="entry name" value="Protein kinase-like (PK-like)"/>
    <property type="match status" value="1"/>
</dbReference>
<dbReference type="InParanoid" id="E1ZCS7"/>
<reference evidence="14 15" key="1">
    <citation type="journal article" date="2010" name="Plant Cell">
        <title>The Chlorella variabilis NC64A genome reveals adaptation to photosymbiosis, coevolution with viruses, and cryptic sex.</title>
        <authorList>
            <person name="Blanc G."/>
            <person name="Duncan G."/>
            <person name="Agarkova I."/>
            <person name="Borodovsky M."/>
            <person name="Gurnon J."/>
            <person name="Kuo A."/>
            <person name="Lindquist E."/>
            <person name="Lucas S."/>
            <person name="Pangilinan J."/>
            <person name="Polle J."/>
            <person name="Salamov A."/>
            <person name="Terry A."/>
            <person name="Yamada T."/>
            <person name="Dunigan D.D."/>
            <person name="Grigoriev I.V."/>
            <person name="Claverie J.M."/>
            <person name="Van Etten J.L."/>
        </authorList>
    </citation>
    <scope>NUCLEOTIDE SEQUENCE [LARGE SCALE GENOMIC DNA]</scope>
    <source>
        <strain evidence="14 15">NC64A</strain>
    </source>
</reference>
<proteinExistence type="inferred from homology"/>
<dbReference type="GeneID" id="17355902"/>
<evidence type="ECO:0000259" key="13">
    <source>
        <dbReference type="PROSITE" id="PS50011"/>
    </source>
</evidence>
<dbReference type="InterPro" id="IPR000719">
    <property type="entry name" value="Prot_kinase_dom"/>
</dbReference>
<dbReference type="PROSITE" id="PS00107">
    <property type="entry name" value="PROTEIN_KINASE_ATP"/>
    <property type="match status" value="1"/>
</dbReference>
<evidence type="ECO:0000313" key="14">
    <source>
        <dbReference type="EMBL" id="EFN56293.1"/>
    </source>
</evidence>
<evidence type="ECO:0000256" key="7">
    <source>
        <dbReference type="ARBA" id="ARBA00022737"/>
    </source>
</evidence>
<evidence type="ECO:0000256" key="6">
    <source>
        <dbReference type="ARBA" id="ARBA00022679"/>
    </source>
</evidence>
<dbReference type="GO" id="GO:0005524">
    <property type="term" value="F:ATP binding"/>
    <property type="evidence" value="ECO:0007669"/>
    <property type="project" value="UniProtKB-UniRule"/>
</dbReference>
<keyword evidence="9" id="KW-0418">Kinase</keyword>
<dbReference type="SUPFAM" id="SSF52058">
    <property type="entry name" value="L domain-like"/>
    <property type="match status" value="1"/>
</dbReference>
<dbReference type="SMART" id="SM00220">
    <property type="entry name" value="S_TKc"/>
    <property type="match status" value="1"/>
</dbReference>
<dbReference type="PROSITE" id="PS00108">
    <property type="entry name" value="PROTEIN_KINASE_ST"/>
    <property type="match status" value="1"/>
</dbReference>
<dbReference type="InterPro" id="IPR017441">
    <property type="entry name" value="Protein_kinase_ATP_BS"/>
</dbReference>
<evidence type="ECO:0000256" key="9">
    <source>
        <dbReference type="ARBA" id="ARBA00022777"/>
    </source>
</evidence>
<dbReference type="RefSeq" id="XP_005848395.1">
    <property type="nucleotide sequence ID" value="XM_005848333.1"/>
</dbReference>
<sequence>MAPRWLLLLALLLLHPERNVNAQANDTEVEEATRAVLLAQRDAIANWPLFSKNNNLTGWDDTTPVCQWGGITCGDGFEVANVTSGFTLILSCAYDSPSGTSQIGTACKAPAAEGMLVDGLSTLEYLWDLTITYQLLSGTLPAAWGGNGSSLSFPQLTNLALNNNRFAGVLPESWGNAMAFQMLGSMDISLNSLSGTLPESWGQQGSFPQLYELDLQGAFDSGAGNRTLPASWQTGFPQMFTLVLRGTRLNGTIPVTWPSSIESLDVNFNFFEGKLPEEWGSEGSSFFALQSLDVGSNFLQGTLPASWGSPGIFPALQILNLSSTEVCGGVPAGVPQPVCDSGTNDCVTLRPLRPIDAAAAAAPAPASAAAAVDARCAESLWGHPSLGTSSSSVPVAAIVGGVLGGLAVLAGLAVIAFKGKGGTVAGGAVPAGLPAHHHGGALESDPVLNFISSRLPSMRLLRAGSKPSAEAAAAAAAGAGAAGSTAATAGSTAAGSSASSMRAVPSGGSASASGVSAGARTISGGASSAGELSPEVQQWEVLWEDLALEKLIGKGSFGRVYLAQWLEHPVAVKLLMAVDECSDESFLLPEGVLRQLVAEAAVLVRMRHPNVVSFLGLCTLPPCILTEYCQRGSLYDVLRGGLRNPAAAAELTWPLRLQMAVDAARGLLYLHRHSPPIIHRDVKSPNLLVDRHWAVKVSDFNLSKIFEPAPEVMSGERPTAAADVYAFGLIIYQVIHGERPEVPPREALPGPDNDSFTGLDAYCALMRECWAERPGDRPTFDAIVPRLKALLMELLPGGAPHGAHSRTPSATSTADTTGAVGRRQGLAATPGSSGARLAELAP</sequence>
<dbReference type="OrthoDB" id="339325at2759"/>
<keyword evidence="4" id="KW-0723">Serine/threonine-protein kinase</keyword>
<dbReference type="PROSITE" id="PS50011">
    <property type="entry name" value="PROTEIN_KINASE_DOM"/>
    <property type="match status" value="1"/>
</dbReference>
<dbReference type="InterPro" id="IPR008271">
    <property type="entry name" value="Ser/Thr_kinase_AS"/>
</dbReference>
<dbReference type="InterPro" id="IPR013210">
    <property type="entry name" value="LRR_N_plant-typ"/>
</dbReference>
<evidence type="ECO:0000256" key="2">
    <source>
        <dbReference type="ARBA" id="ARBA00004430"/>
    </source>
</evidence>
<dbReference type="GO" id="GO:0004674">
    <property type="term" value="F:protein serine/threonine kinase activity"/>
    <property type="evidence" value="ECO:0007669"/>
    <property type="project" value="UniProtKB-KW"/>
</dbReference>
<keyword evidence="10 11" id="KW-0067">ATP-binding</keyword>
<dbReference type="GO" id="GO:0005930">
    <property type="term" value="C:axoneme"/>
    <property type="evidence" value="ECO:0007669"/>
    <property type="project" value="UniProtKB-SubCell"/>
</dbReference>
<dbReference type="InterPro" id="IPR050647">
    <property type="entry name" value="Plant_LRR-RLKs"/>
</dbReference>
<keyword evidence="15" id="KW-1185">Reference proteome</keyword>
<dbReference type="Gene3D" id="1.10.510.10">
    <property type="entry name" value="Transferase(Phosphotransferase) domain 1"/>
    <property type="match status" value="1"/>
</dbReference>
<keyword evidence="8 11" id="KW-0547">Nucleotide-binding</keyword>
<dbReference type="InterPro" id="IPR011009">
    <property type="entry name" value="Kinase-like_dom_sf"/>
</dbReference>
<comment type="similarity">
    <text evidence="3">Belongs to the protein kinase superfamily. Ser/Thr protein kinase family.</text>
</comment>
<keyword evidence="12" id="KW-0732">Signal</keyword>
<dbReference type="OMA" id="HEYVANI"/>
<dbReference type="eggNOG" id="KOG0192">
    <property type="taxonomic scope" value="Eukaryota"/>
</dbReference>
<evidence type="ECO:0000256" key="11">
    <source>
        <dbReference type="PROSITE-ProRule" id="PRU10141"/>
    </source>
</evidence>
<name>E1ZCS7_CHLVA</name>
<evidence type="ECO:0000256" key="5">
    <source>
        <dbReference type="ARBA" id="ARBA00022614"/>
    </source>
</evidence>
<keyword evidence="5" id="KW-0433">Leucine-rich repeat</keyword>
<feature type="domain" description="Protein kinase" evidence="13">
    <location>
        <begin position="546"/>
        <end position="791"/>
    </location>
</feature>
<dbReference type="GO" id="GO:0016020">
    <property type="term" value="C:membrane"/>
    <property type="evidence" value="ECO:0007669"/>
    <property type="project" value="UniProtKB-SubCell"/>
</dbReference>
<keyword evidence="6" id="KW-0808">Transferase</keyword>
<comment type="subcellular location">
    <subcellularLocation>
        <location evidence="2">Cytoplasm</location>
        <location evidence="2">Cytoskeleton</location>
        <location evidence="2">Cilium axoneme</location>
    </subcellularLocation>
    <subcellularLocation>
        <location evidence="1">Membrane</location>
    </subcellularLocation>
</comment>
<dbReference type="InterPro" id="IPR032675">
    <property type="entry name" value="LRR_dom_sf"/>
</dbReference>
<dbReference type="PANTHER" id="PTHR48056">
    <property type="entry name" value="LRR RECEPTOR-LIKE SERINE/THREONINE-PROTEIN KINASE-RELATED"/>
    <property type="match status" value="1"/>
</dbReference>
<dbReference type="Proteomes" id="UP000008141">
    <property type="component" value="Unassembled WGS sequence"/>
</dbReference>
<protein>
    <recommendedName>
        <fullName evidence="13">Protein kinase domain-containing protein</fullName>
    </recommendedName>
</protein>
<dbReference type="CDD" id="cd13999">
    <property type="entry name" value="STKc_MAP3K-like"/>
    <property type="match status" value="1"/>
</dbReference>
<feature type="signal peptide" evidence="12">
    <location>
        <begin position="1"/>
        <end position="22"/>
    </location>
</feature>
<organism evidence="15">
    <name type="scientific">Chlorella variabilis</name>
    <name type="common">Green alga</name>
    <dbReference type="NCBI Taxonomy" id="554065"/>
    <lineage>
        <taxon>Eukaryota</taxon>
        <taxon>Viridiplantae</taxon>
        <taxon>Chlorophyta</taxon>
        <taxon>core chlorophytes</taxon>
        <taxon>Trebouxiophyceae</taxon>
        <taxon>Chlorellales</taxon>
        <taxon>Chlorellaceae</taxon>
        <taxon>Chlorella clade</taxon>
        <taxon>Chlorella</taxon>
    </lineage>
</organism>
<dbReference type="Pfam" id="PF07714">
    <property type="entry name" value="PK_Tyr_Ser-Thr"/>
    <property type="match status" value="1"/>
</dbReference>
<dbReference type="Pfam" id="PF08263">
    <property type="entry name" value="LRRNT_2"/>
    <property type="match status" value="1"/>
</dbReference>